<evidence type="ECO:0000256" key="2">
    <source>
        <dbReference type="SAM" id="MobiDB-lite"/>
    </source>
</evidence>
<evidence type="ECO:0000256" key="1">
    <source>
        <dbReference type="SAM" id="Coils"/>
    </source>
</evidence>
<feature type="compositionally biased region" description="Basic and acidic residues" evidence="2">
    <location>
        <begin position="431"/>
        <end position="440"/>
    </location>
</feature>
<dbReference type="SMART" id="SM00543">
    <property type="entry name" value="MIF4G"/>
    <property type="match status" value="1"/>
</dbReference>
<accession>A0AA39HM69</accession>
<dbReference type="InterPro" id="IPR016024">
    <property type="entry name" value="ARM-type_fold"/>
</dbReference>
<organism evidence="4 5">
    <name type="scientific">Steinernema hermaphroditum</name>
    <dbReference type="NCBI Taxonomy" id="289476"/>
    <lineage>
        <taxon>Eukaryota</taxon>
        <taxon>Metazoa</taxon>
        <taxon>Ecdysozoa</taxon>
        <taxon>Nematoda</taxon>
        <taxon>Chromadorea</taxon>
        <taxon>Rhabditida</taxon>
        <taxon>Tylenchina</taxon>
        <taxon>Panagrolaimomorpha</taxon>
        <taxon>Strongyloidoidea</taxon>
        <taxon>Steinernematidae</taxon>
        <taxon>Steinernema</taxon>
    </lineage>
</organism>
<dbReference type="GO" id="GO:0016281">
    <property type="term" value="C:eukaryotic translation initiation factor 4F complex"/>
    <property type="evidence" value="ECO:0007669"/>
    <property type="project" value="TreeGrafter"/>
</dbReference>
<evidence type="ECO:0000259" key="3">
    <source>
        <dbReference type="SMART" id="SM00543"/>
    </source>
</evidence>
<protein>
    <recommendedName>
        <fullName evidence="3">MIF4G domain-containing protein</fullName>
    </recommendedName>
</protein>
<feature type="domain" description="MIF4G" evidence="3">
    <location>
        <begin position="153"/>
        <end position="400"/>
    </location>
</feature>
<gene>
    <name evidence="4" type="ORF">QR680_019120</name>
</gene>
<evidence type="ECO:0000313" key="5">
    <source>
        <dbReference type="Proteomes" id="UP001175271"/>
    </source>
</evidence>
<reference evidence="4" key="1">
    <citation type="submission" date="2023-06" db="EMBL/GenBank/DDBJ databases">
        <title>Genomic analysis of the entomopathogenic nematode Steinernema hermaphroditum.</title>
        <authorList>
            <person name="Schwarz E.M."/>
            <person name="Heppert J.K."/>
            <person name="Baniya A."/>
            <person name="Schwartz H.T."/>
            <person name="Tan C.-H."/>
            <person name="Antoshechkin I."/>
            <person name="Sternberg P.W."/>
            <person name="Goodrich-Blair H."/>
            <person name="Dillman A.R."/>
        </authorList>
    </citation>
    <scope>NUCLEOTIDE SEQUENCE</scope>
    <source>
        <strain evidence="4">PS9179</strain>
        <tissue evidence="4">Whole animal</tissue>
    </source>
</reference>
<sequence>MNALVYSKKETLVIKAVIEKTHIDSKLAQRLRDLKVDLDSAPVAREWKRQQKTSGSAPCRFGSENQELRAPRWGQKKQEPMDRRFQKDSKQEALKHDTFRQVPPRAVQNPRNERLSPKVPTHSSPLKDLSPIHWAEKAWKPRRGNTDPVEAKAKEIRGLLNKITPTTFDDLAKKFLEEDIYKNAEVLPSVVDIIFDKAVEEPTFCPLYSDLCARQVTKEKETANTNAFQSSIIRRCQKTFEAEGKLAFEEKITGLRNEISEKTEEKEKAVIEERIQELTKKERRRIIGNIGLIAQLYRNGLLNLRVINFAIMTLLKANGDARDGDEAAIECAIKLITDVGKSWVTQKELQSKKLPKCAKTQAEKELNLLEYVRYLDHHATTFCNRIRFAIKDLVELKNNKWEPRKSQAHKGPKTVEEVRAEARREKLQNQIEREQFEKEKKKPNRTPGTLRRR</sequence>
<keyword evidence="5" id="KW-1185">Reference proteome</keyword>
<dbReference type="Proteomes" id="UP001175271">
    <property type="component" value="Unassembled WGS sequence"/>
</dbReference>
<proteinExistence type="predicted"/>
<dbReference type="Gene3D" id="1.25.40.180">
    <property type="match status" value="1"/>
</dbReference>
<dbReference type="Pfam" id="PF02854">
    <property type="entry name" value="MIF4G"/>
    <property type="match status" value="1"/>
</dbReference>
<evidence type="ECO:0000313" key="4">
    <source>
        <dbReference type="EMBL" id="KAK0407289.1"/>
    </source>
</evidence>
<comment type="caution">
    <text evidence="4">The sequence shown here is derived from an EMBL/GenBank/DDBJ whole genome shotgun (WGS) entry which is preliminary data.</text>
</comment>
<dbReference type="PANTHER" id="PTHR23253:SF78">
    <property type="entry name" value="EUKARYOTIC TRANSLATION INITIATION FACTOR 4G1, ISOFORM B-RELATED"/>
    <property type="match status" value="1"/>
</dbReference>
<feature type="region of interest" description="Disordered" evidence="2">
    <location>
        <begin position="108"/>
        <end position="127"/>
    </location>
</feature>
<feature type="region of interest" description="Disordered" evidence="2">
    <location>
        <begin position="47"/>
        <end position="94"/>
    </location>
</feature>
<dbReference type="InterPro" id="IPR003890">
    <property type="entry name" value="MIF4G-like_typ-3"/>
</dbReference>
<feature type="region of interest" description="Disordered" evidence="2">
    <location>
        <begin position="431"/>
        <end position="453"/>
    </location>
</feature>
<dbReference type="SUPFAM" id="SSF48371">
    <property type="entry name" value="ARM repeat"/>
    <property type="match status" value="1"/>
</dbReference>
<dbReference type="EMBL" id="JAUCMV010000004">
    <property type="protein sequence ID" value="KAK0407289.1"/>
    <property type="molecule type" value="Genomic_DNA"/>
</dbReference>
<dbReference type="GO" id="GO:0003743">
    <property type="term" value="F:translation initiation factor activity"/>
    <property type="evidence" value="ECO:0007669"/>
    <property type="project" value="TreeGrafter"/>
</dbReference>
<keyword evidence="1" id="KW-0175">Coiled coil</keyword>
<feature type="coiled-coil region" evidence="1">
    <location>
        <begin position="245"/>
        <end position="281"/>
    </location>
</feature>
<dbReference type="GO" id="GO:0003729">
    <property type="term" value="F:mRNA binding"/>
    <property type="evidence" value="ECO:0007669"/>
    <property type="project" value="TreeGrafter"/>
</dbReference>
<feature type="compositionally biased region" description="Basic and acidic residues" evidence="2">
    <location>
        <begin position="66"/>
        <end position="94"/>
    </location>
</feature>
<dbReference type="PANTHER" id="PTHR23253">
    <property type="entry name" value="EUKARYOTIC TRANSLATION INITIATION FACTOR 4 GAMMA"/>
    <property type="match status" value="1"/>
</dbReference>
<dbReference type="AlphaFoldDB" id="A0AA39HM69"/>
<name>A0AA39HM69_9BILA</name>